<organism evidence="2 3">
    <name type="scientific">Savagea serpentis</name>
    <dbReference type="NCBI Taxonomy" id="2785297"/>
    <lineage>
        <taxon>Bacteria</taxon>
        <taxon>Bacillati</taxon>
        <taxon>Bacillota</taxon>
        <taxon>Bacilli</taxon>
        <taxon>Bacillales</taxon>
        <taxon>Caryophanaceae</taxon>
        <taxon>Savagea</taxon>
    </lineage>
</organism>
<evidence type="ECO:0000313" key="3">
    <source>
        <dbReference type="Proteomes" id="UP000622653"/>
    </source>
</evidence>
<name>A0A8J7G3W5_9BACL</name>
<dbReference type="Pfam" id="PF07872">
    <property type="entry name" value="DUF1659"/>
    <property type="match status" value="1"/>
</dbReference>
<keyword evidence="3" id="KW-1185">Reference proteome</keyword>
<dbReference type="AlphaFoldDB" id="A0A8J7G3W5"/>
<evidence type="ECO:0000259" key="1">
    <source>
        <dbReference type="Pfam" id="PF07872"/>
    </source>
</evidence>
<dbReference type="InterPro" id="IPR012454">
    <property type="entry name" value="DUF1659"/>
</dbReference>
<sequence>MMQFHFKRQTLKCTYENGLNDEGKEVFRSKTYANVNPEADAKSLRQVANALFSLSERALFQVETSQTSEIY</sequence>
<dbReference type="Proteomes" id="UP000622653">
    <property type="component" value="Unassembled WGS sequence"/>
</dbReference>
<evidence type="ECO:0000313" key="2">
    <source>
        <dbReference type="EMBL" id="MBF4499801.1"/>
    </source>
</evidence>
<accession>A0A8J7G3W5</accession>
<reference evidence="2" key="1">
    <citation type="submission" date="2020-11" db="EMBL/GenBank/DDBJ databases">
        <title>Multidrug resistant novel bacterium Savagea serpentis sp. nov., isolated from the scats of a vine snake (Ahaetulla nasuta).</title>
        <authorList>
            <person name="Venkata Ramana V."/>
            <person name="Vikas Patil S."/>
            <person name="Yogita Lugani V."/>
        </authorList>
    </citation>
    <scope>NUCLEOTIDE SEQUENCE</scope>
    <source>
        <strain evidence="2">SN6</strain>
    </source>
</reference>
<gene>
    <name evidence="2" type="ORF">IRY55_00395</name>
</gene>
<comment type="caution">
    <text evidence="2">The sequence shown here is derived from an EMBL/GenBank/DDBJ whole genome shotgun (WGS) entry which is preliminary data.</text>
</comment>
<protein>
    <submittedName>
        <fullName evidence="2">DUF1659 domain-containing protein</fullName>
    </submittedName>
</protein>
<feature type="domain" description="DUF1659" evidence="1">
    <location>
        <begin position="5"/>
        <end position="70"/>
    </location>
</feature>
<dbReference type="EMBL" id="JADKPV010000001">
    <property type="protein sequence ID" value="MBF4499801.1"/>
    <property type="molecule type" value="Genomic_DNA"/>
</dbReference>
<proteinExistence type="predicted"/>
<dbReference type="RefSeq" id="WP_194561284.1">
    <property type="nucleotide sequence ID" value="NZ_JADKPV010000001.1"/>
</dbReference>